<reference evidence="3" key="1">
    <citation type="journal article" date="2017" name="Nat. Ecol. Evol.">
        <title>Genome expansion and lineage-specific genetic innovations in the forest pathogenic fungi Armillaria.</title>
        <authorList>
            <person name="Sipos G."/>
            <person name="Prasanna A.N."/>
            <person name="Walter M.C."/>
            <person name="O'Connor E."/>
            <person name="Balint B."/>
            <person name="Krizsan K."/>
            <person name="Kiss B."/>
            <person name="Hess J."/>
            <person name="Varga T."/>
            <person name="Slot J."/>
            <person name="Riley R."/>
            <person name="Boka B."/>
            <person name="Rigling D."/>
            <person name="Barry K."/>
            <person name="Lee J."/>
            <person name="Mihaltcheva S."/>
            <person name="LaButti K."/>
            <person name="Lipzen A."/>
            <person name="Waldron R."/>
            <person name="Moloney N.M."/>
            <person name="Sperisen C."/>
            <person name="Kredics L."/>
            <person name="Vagvoelgyi C."/>
            <person name="Patrignani A."/>
            <person name="Fitzpatrick D."/>
            <person name="Nagy I."/>
            <person name="Doyle S."/>
            <person name="Anderson J.B."/>
            <person name="Grigoriev I.V."/>
            <person name="Gueldener U."/>
            <person name="Muensterkoetter M."/>
            <person name="Nagy L.G."/>
        </authorList>
    </citation>
    <scope>NUCLEOTIDE SEQUENCE [LARGE SCALE GENOMIC DNA]</scope>
    <source>
        <strain evidence="3">C18/9</strain>
    </source>
</reference>
<feature type="region of interest" description="Disordered" evidence="1">
    <location>
        <begin position="1"/>
        <end position="25"/>
    </location>
</feature>
<dbReference type="OrthoDB" id="2836121at2759"/>
<organism evidence="2 3">
    <name type="scientific">Armillaria ostoyae</name>
    <name type="common">Armillaria root rot fungus</name>
    <dbReference type="NCBI Taxonomy" id="47428"/>
    <lineage>
        <taxon>Eukaryota</taxon>
        <taxon>Fungi</taxon>
        <taxon>Dikarya</taxon>
        <taxon>Basidiomycota</taxon>
        <taxon>Agaricomycotina</taxon>
        <taxon>Agaricomycetes</taxon>
        <taxon>Agaricomycetidae</taxon>
        <taxon>Agaricales</taxon>
        <taxon>Marasmiineae</taxon>
        <taxon>Physalacriaceae</taxon>
        <taxon>Armillaria</taxon>
    </lineage>
</organism>
<name>A0A284RIG1_ARMOS</name>
<evidence type="ECO:0000313" key="3">
    <source>
        <dbReference type="Proteomes" id="UP000219338"/>
    </source>
</evidence>
<gene>
    <name evidence="2" type="ORF">ARMOST_11898</name>
</gene>
<evidence type="ECO:0000256" key="1">
    <source>
        <dbReference type="SAM" id="MobiDB-lite"/>
    </source>
</evidence>
<accession>A0A284RIG1</accession>
<protein>
    <submittedName>
        <fullName evidence="2">Uncharacterized protein</fullName>
    </submittedName>
</protein>
<dbReference type="AlphaFoldDB" id="A0A284RIG1"/>
<sequence length="174" mass="19964">MTPVSSTESDYRSPDTLDRGCPAISKMPTQSTVGLPLIVKNYQIKMCCIPSSTLTWATYFEIDAPARDVWTLCLTASARQLIQVDEVAIRYDDISPKSCSFRVTLWSYSVLEHNRSISHDVKHWVDAITRDTWMEEIWDLEYQGETRHKRFTEAKGLDGIDDDLTSEMDYLSLE</sequence>
<feature type="compositionally biased region" description="Basic and acidic residues" evidence="1">
    <location>
        <begin position="9"/>
        <end position="18"/>
    </location>
</feature>
<proteinExistence type="predicted"/>
<evidence type="ECO:0000313" key="2">
    <source>
        <dbReference type="EMBL" id="SJL08533.1"/>
    </source>
</evidence>
<dbReference type="EMBL" id="FUEG01000009">
    <property type="protein sequence ID" value="SJL08533.1"/>
    <property type="molecule type" value="Genomic_DNA"/>
</dbReference>
<keyword evidence="3" id="KW-1185">Reference proteome</keyword>
<dbReference type="Proteomes" id="UP000219338">
    <property type="component" value="Unassembled WGS sequence"/>
</dbReference>